<keyword evidence="1" id="KW-0472">Membrane</keyword>
<gene>
    <name evidence="2" type="ORF">D9756_010400</name>
</gene>
<reference evidence="2 3" key="1">
    <citation type="journal article" date="2020" name="ISME J.">
        <title>Uncovering the hidden diversity of litter-decomposition mechanisms in mushroom-forming fungi.</title>
        <authorList>
            <person name="Floudas D."/>
            <person name="Bentzer J."/>
            <person name="Ahren D."/>
            <person name="Johansson T."/>
            <person name="Persson P."/>
            <person name="Tunlid A."/>
        </authorList>
    </citation>
    <scope>NUCLEOTIDE SEQUENCE [LARGE SCALE GENOMIC DNA]</scope>
    <source>
        <strain evidence="2 3">CBS 146.42</strain>
    </source>
</reference>
<proteinExistence type="predicted"/>
<feature type="transmembrane region" description="Helical" evidence="1">
    <location>
        <begin position="204"/>
        <end position="227"/>
    </location>
</feature>
<feature type="transmembrane region" description="Helical" evidence="1">
    <location>
        <begin position="239"/>
        <end position="261"/>
    </location>
</feature>
<sequence length="263" mass="29218">MFPGFPGVGSAVFFNEGSRGCAQDFSYLPTFWSPLIVLKRNSLVVWSIVLFLYGLDDSAAFIMASTSAAWFDCVSPDTLMLEFLVSPVLKNIPLPAFTSSDPFSIHPPSGSQAFLNRASMKYGQSGPSSSIVRKTVVSSAYRSIFRNLGSPGILSPLIVDSLIITASSSIARLNRRQDNRSPWRTPLLTVNGELRGVIVGKFNLNYLVVACYRWVTIVSVYWVFGYVEISHHHIWAGELIIFRPFFLNGFPEVSVFCGVIWRL</sequence>
<evidence type="ECO:0000256" key="1">
    <source>
        <dbReference type="SAM" id="Phobius"/>
    </source>
</evidence>
<evidence type="ECO:0000313" key="2">
    <source>
        <dbReference type="EMBL" id="KAF5346734.1"/>
    </source>
</evidence>
<protein>
    <submittedName>
        <fullName evidence="2">Uncharacterized protein</fullName>
    </submittedName>
</protein>
<feature type="transmembrane region" description="Helical" evidence="1">
    <location>
        <begin position="153"/>
        <end position="174"/>
    </location>
</feature>
<dbReference type="AlphaFoldDB" id="A0A8H5CSS9"/>
<evidence type="ECO:0000313" key="3">
    <source>
        <dbReference type="Proteomes" id="UP000559027"/>
    </source>
</evidence>
<keyword evidence="3" id="KW-1185">Reference proteome</keyword>
<dbReference type="Proteomes" id="UP000559027">
    <property type="component" value="Unassembled WGS sequence"/>
</dbReference>
<organism evidence="2 3">
    <name type="scientific">Leucocoprinus leucothites</name>
    <dbReference type="NCBI Taxonomy" id="201217"/>
    <lineage>
        <taxon>Eukaryota</taxon>
        <taxon>Fungi</taxon>
        <taxon>Dikarya</taxon>
        <taxon>Basidiomycota</taxon>
        <taxon>Agaricomycotina</taxon>
        <taxon>Agaricomycetes</taxon>
        <taxon>Agaricomycetidae</taxon>
        <taxon>Agaricales</taxon>
        <taxon>Agaricineae</taxon>
        <taxon>Agaricaceae</taxon>
        <taxon>Leucocoprinus</taxon>
    </lineage>
</organism>
<keyword evidence="1" id="KW-0812">Transmembrane</keyword>
<keyword evidence="1" id="KW-1133">Transmembrane helix</keyword>
<dbReference type="EMBL" id="JAACJO010000030">
    <property type="protein sequence ID" value="KAF5346734.1"/>
    <property type="molecule type" value="Genomic_DNA"/>
</dbReference>
<accession>A0A8H5CSS9</accession>
<name>A0A8H5CSS9_9AGAR</name>
<comment type="caution">
    <text evidence="2">The sequence shown here is derived from an EMBL/GenBank/DDBJ whole genome shotgun (WGS) entry which is preliminary data.</text>
</comment>